<dbReference type="InterPro" id="IPR023471">
    <property type="entry name" value="CtaG/Cox11_dom_sf"/>
</dbReference>
<dbReference type="Proteomes" id="UP001164472">
    <property type="component" value="Chromosome"/>
</dbReference>
<evidence type="ECO:0000256" key="8">
    <source>
        <dbReference type="ARBA" id="ARBA00023008"/>
    </source>
</evidence>
<proteinExistence type="inferred from homology"/>
<sequence length="193" mass="21409">MSSQSQSKNKRTVLMALGVVVGMFGFGFALVPLYNVFCELTGINGKTGPKYVLQSGELDADLTRVVKVQFVTQNNDSMPWHFKPEITQVEVHPGEMMQVDFIASNPTPQDMVAQAVPSLSPNEGTDYFHKVECFCFTQQALKAGEETRMPLRFVVDKDLPEYLTKLTLSYTLFDQPEAQVSVASDEATLASNE</sequence>
<dbReference type="EMBL" id="CP101527">
    <property type="protein sequence ID" value="UZW75062.1"/>
    <property type="molecule type" value="Genomic_DNA"/>
</dbReference>
<dbReference type="KEGG" id="asem:NNL22_00205"/>
<evidence type="ECO:0000256" key="4">
    <source>
        <dbReference type="ARBA" id="ARBA00015384"/>
    </source>
</evidence>
<evidence type="ECO:0000256" key="5">
    <source>
        <dbReference type="ARBA" id="ARBA00022692"/>
    </source>
</evidence>
<evidence type="ECO:0000256" key="6">
    <source>
        <dbReference type="ARBA" id="ARBA00022968"/>
    </source>
</evidence>
<organism evidence="11 12">
    <name type="scientific">Alkalimarinus sediminis</name>
    <dbReference type="NCBI Taxonomy" id="1632866"/>
    <lineage>
        <taxon>Bacteria</taxon>
        <taxon>Pseudomonadati</taxon>
        <taxon>Pseudomonadota</taxon>
        <taxon>Gammaproteobacteria</taxon>
        <taxon>Alteromonadales</taxon>
        <taxon>Alteromonadaceae</taxon>
        <taxon>Alkalimarinus</taxon>
    </lineage>
</organism>
<gene>
    <name evidence="11" type="ORF">NNL22_00205</name>
</gene>
<dbReference type="InterPro" id="IPR007533">
    <property type="entry name" value="Cyt_c_oxidase_assmbl_CtaG"/>
</dbReference>
<evidence type="ECO:0000256" key="2">
    <source>
        <dbReference type="ARBA" id="ARBA00004382"/>
    </source>
</evidence>
<dbReference type="NCBIfam" id="NF003465">
    <property type="entry name" value="PRK05089.1"/>
    <property type="match status" value="1"/>
</dbReference>
<dbReference type="RefSeq" id="WP_251812276.1">
    <property type="nucleotide sequence ID" value="NZ_CP101527.1"/>
</dbReference>
<protein>
    <recommendedName>
        <fullName evidence="4">Cytochrome c oxidase assembly protein CtaG</fullName>
    </recommendedName>
</protein>
<dbReference type="PANTHER" id="PTHR21320">
    <property type="entry name" value="CYTOCHROME C OXIDASE ASSEMBLY PROTEIN COX11-RELATED"/>
    <property type="match status" value="1"/>
</dbReference>
<keyword evidence="8" id="KW-0186">Copper</keyword>
<dbReference type="GO" id="GO:0005507">
    <property type="term" value="F:copper ion binding"/>
    <property type="evidence" value="ECO:0007669"/>
    <property type="project" value="InterPro"/>
</dbReference>
<evidence type="ECO:0000256" key="9">
    <source>
        <dbReference type="ARBA" id="ARBA00023136"/>
    </source>
</evidence>
<dbReference type="AlphaFoldDB" id="A0A9E8HIZ9"/>
<evidence type="ECO:0000313" key="11">
    <source>
        <dbReference type="EMBL" id="UZW75062.1"/>
    </source>
</evidence>
<keyword evidence="7 10" id="KW-1133">Transmembrane helix</keyword>
<comment type="similarity">
    <text evidence="3">Belongs to the COX11/CtaG family.</text>
</comment>
<feature type="transmembrane region" description="Helical" evidence="10">
    <location>
        <begin position="12"/>
        <end position="34"/>
    </location>
</feature>
<keyword evidence="6" id="KW-0735">Signal-anchor</keyword>
<accession>A0A9E8HIZ9</accession>
<dbReference type="GO" id="GO:0005886">
    <property type="term" value="C:plasma membrane"/>
    <property type="evidence" value="ECO:0007669"/>
    <property type="project" value="UniProtKB-SubCell"/>
</dbReference>
<evidence type="ECO:0000313" key="12">
    <source>
        <dbReference type="Proteomes" id="UP001164472"/>
    </source>
</evidence>
<evidence type="ECO:0000256" key="3">
    <source>
        <dbReference type="ARBA" id="ARBA00009620"/>
    </source>
</evidence>
<name>A0A9E8HIZ9_9ALTE</name>
<keyword evidence="5 10" id="KW-0812">Transmembrane</keyword>
<keyword evidence="9 10" id="KW-0472">Membrane</keyword>
<evidence type="ECO:0000256" key="1">
    <source>
        <dbReference type="ARBA" id="ARBA00004007"/>
    </source>
</evidence>
<comment type="subcellular location">
    <subcellularLocation>
        <location evidence="2">Cell inner membrane</location>
        <topology evidence="2">Single-pass type II membrane protein</topology>
        <orientation evidence="2">Periplasmic side</orientation>
    </subcellularLocation>
</comment>
<dbReference type="SUPFAM" id="SSF110111">
    <property type="entry name" value="Ctag/Cox11"/>
    <property type="match status" value="1"/>
</dbReference>
<dbReference type="Pfam" id="PF04442">
    <property type="entry name" value="CtaG_Cox11"/>
    <property type="match status" value="1"/>
</dbReference>
<comment type="function">
    <text evidence="1">Exerts its effect at some terminal stage of cytochrome c oxidase synthesis, probably by being involved in the insertion of the copper B into subunit I.</text>
</comment>
<evidence type="ECO:0000256" key="10">
    <source>
        <dbReference type="SAM" id="Phobius"/>
    </source>
</evidence>
<dbReference type="PANTHER" id="PTHR21320:SF3">
    <property type="entry name" value="CYTOCHROME C OXIDASE ASSEMBLY PROTEIN COX11, MITOCHONDRIAL-RELATED"/>
    <property type="match status" value="1"/>
</dbReference>
<dbReference type="Gene3D" id="2.60.370.10">
    <property type="entry name" value="Ctag/Cox11"/>
    <property type="match status" value="1"/>
</dbReference>
<reference evidence="11" key="1">
    <citation type="submission" date="2022-07" db="EMBL/GenBank/DDBJ databases">
        <title>Alkalimarinus sp. nov., isolated from gut of a Alitta virens.</title>
        <authorList>
            <person name="Yang A.I."/>
            <person name="Shin N.-R."/>
        </authorList>
    </citation>
    <scope>NUCLEOTIDE SEQUENCE</scope>
    <source>
        <strain evidence="11">FA028</strain>
    </source>
</reference>
<evidence type="ECO:0000256" key="7">
    <source>
        <dbReference type="ARBA" id="ARBA00022989"/>
    </source>
</evidence>
<dbReference type="PIRSF" id="PIRSF005413">
    <property type="entry name" value="COX11"/>
    <property type="match status" value="1"/>
</dbReference>
<keyword evidence="12" id="KW-1185">Reference proteome</keyword>